<comment type="catalytic activity">
    <reaction evidence="5">
        <text>Hydrolysis of proteins with broad specificity for peptide bonds, and a preference for a large uncharged residue in P1. Hydrolyzes peptide amides.</text>
        <dbReference type="EC" id="3.4.21.62"/>
    </reaction>
</comment>
<dbReference type="GO" id="GO:0006508">
    <property type="term" value="P:proteolysis"/>
    <property type="evidence" value="ECO:0007669"/>
    <property type="project" value="UniProtKB-KW"/>
</dbReference>
<keyword evidence="3 7" id="KW-0378">Hydrolase</keyword>
<evidence type="ECO:0000256" key="8">
    <source>
        <dbReference type="SAM" id="SignalP"/>
    </source>
</evidence>
<dbReference type="PROSITE" id="PS00137">
    <property type="entry name" value="SUBTILASE_HIS"/>
    <property type="match status" value="1"/>
</dbReference>
<comment type="caution">
    <text evidence="10">The sequence shown here is derived from an EMBL/GenBank/DDBJ whole genome shotgun (WGS) entry which is preliminary data.</text>
</comment>
<dbReference type="OrthoDB" id="1911066at2759"/>
<dbReference type="InterPro" id="IPR036852">
    <property type="entry name" value="Peptidase_S8/S53_dom_sf"/>
</dbReference>
<evidence type="ECO:0000256" key="1">
    <source>
        <dbReference type="ARBA" id="ARBA00011073"/>
    </source>
</evidence>
<proteinExistence type="inferred from homology"/>
<dbReference type="AlphaFoldDB" id="A0A6A4Y6C2"/>
<feature type="signal peptide" evidence="8">
    <location>
        <begin position="1"/>
        <end position="18"/>
    </location>
</feature>
<reference evidence="10" key="1">
    <citation type="submission" date="2019-06" db="EMBL/GenBank/DDBJ databases">
        <title>Genomics analysis of Aphanomyces spp. identifies a new class of oomycete effector associated with host adaptation.</title>
        <authorList>
            <person name="Gaulin E."/>
        </authorList>
    </citation>
    <scope>NUCLEOTIDE SEQUENCE</scope>
    <source>
        <strain evidence="10">CBS 578.67</strain>
    </source>
</reference>
<feature type="non-terminal residue" evidence="10">
    <location>
        <position position="401"/>
    </location>
</feature>
<evidence type="ECO:0000256" key="2">
    <source>
        <dbReference type="ARBA" id="ARBA00022670"/>
    </source>
</evidence>
<feature type="chain" id="PRO_5025693860" description="subtilisin" evidence="8">
    <location>
        <begin position="19"/>
        <end position="401"/>
    </location>
</feature>
<evidence type="ECO:0000313" key="10">
    <source>
        <dbReference type="EMBL" id="KAF0691021.1"/>
    </source>
</evidence>
<evidence type="ECO:0000259" key="9">
    <source>
        <dbReference type="Pfam" id="PF00082"/>
    </source>
</evidence>
<feature type="active site" description="Charge relay system" evidence="7">
    <location>
        <position position="209"/>
    </location>
</feature>
<dbReference type="PROSITE" id="PS00138">
    <property type="entry name" value="SUBTILASE_SER"/>
    <property type="match status" value="1"/>
</dbReference>
<dbReference type="SUPFAM" id="SSF52743">
    <property type="entry name" value="Subtilisin-like"/>
    <property type="match status" value="1"/>
</dbReference>
<dbReference type="InterPro" id="IPR023828">
    <property type="entry name" value="Peptidase_S8_Ser-AS"/>
</dbReference>
<accession>A0A6A4Y6C2</accession>
<dbReference type="PRINTS" id="PR00723">
    <property type="entry name" value="SUBTILISIN"/>
</dbReference>
<evidence type="ECO:0000256" key="7">
    <source>
        <dbReference type="PROSITE-ProRule" id="PRU01240"/>
    </source>
</evidence>
<dbReference type="PANTHER" id="PTHR43806:SF67">
    <property type="entry name" value="EGF-LIKE DOMAIN-CONTAINING PROTEIN"/>
    <property type="match status" value="1"/>
</dbReference>
<dbReference type="InterPro" id="IPR015500">
    <property type="entry name" value="Peptidase_S8_subtilisin-rel"/>
</dbReference>
<dbReference type="InterPro" id="IPR000209">
    <property type="entry name" value="Peptidase_S8/S53_dom"/>
</dbReference>
<feature type="active site" description="Charge relay system" evidence="7">
    <location>
        <position position="380"/>
    </location>
</feature>
<dbReference type="PANTHER" id="PTHR43806">
    <property type="entry name" value="PEPTIDASE S8"/>
    <property type="match status" value="1"/>
</dbReference>
<dbReference type="InterPro" id="IPR022398">
    <property type="entry name" value="Peptidase_S8_His-AS"/>
</dbReference>
<dbReference type="Gene3D" id="3.40.50.200">
    <property type="entry name" value="Peptidase S8/S53 domain"/>
    <property type="match status" value="1"/>
</dbReference>
<dbReference type="EMBL" id="VJMH01006224">
    <property type="protein sequence ID" value="KAF0691021.1"/>
    <property type="molecule type" value="Genomic_DNA"/>
</dbReference>
<dbReference type="EC" id="3.4.21.62" evidence="6"/>
<keyword evidence="8" id="KW-0732">Signal</keyword>
<sequence>MVYFRFLALAASAVLATASKISPVVLRALERDGASNAVVYFKSVDPEILATAESSDDSRTTLVKGLIKQSQSAQSVVDSVLGERITSDKQEFFFIDNTFHSEAPLTADQIQKLAQHPDVVSVTYPVVAELFPVETIGGQVTNSTNQWGVDKIAAPAAWAKGHKGKGIVVATIDTGVRVTHDVLKNNWRSDFGWLDPVNNSPTPKDYHGHGSHVTGSIAGHNGVGVAPEAQWVACVGCTTAGCPQAALTACAEYFLCPKDAQGNQNCKKAPHVINNSWGSNNGTATWFEPAIKAWRAAGIIPVFANGNNGRAGCGTVGSPGVSPNVIGVGATDVADALADFSSRGPAFDKRIKPDVSAPGKLIVSVDSASDSALRLMSGTSMASPHVAGAVALYLSANPKAT</sequence>
<evidence type="ECO:0000256" key="3">
    <source>
        <dbReference type="ARBA" id="ARBA00022801"/>
    </source>
</evidence>
<comment type="similarity">
    <text evidence="1 7">Belongs to the peptidase S8 family.</text>
</comment>
<dbReference type="PROSITE" id="PS51892">
    <property type="entry name" value="SUBTILASE"/>
    <property type="match status" value="1"/>
</dbReference>
<keyword evidence="2 7" id="KW-0645">Protease</keyword>
<evidence type="ECO:0000256" key="4">
    <source>
        <dbReference type="ARBA" id="ARBA00022825"/>
    </source>
</evidence>
<dbReference type="GO" id="GO:0004252">
    <property type="term" value="F:serine-type endopeptidase activity"/>
    <property type="evidence" value="ECO:0007669"/>
    <property type="project" value="UniProtKB-UniRule"/>
</dbReference>
<evidence type="ECO:0000256" key="6">
    <source>
        <dbReference type="ARBA" id="ARBA00023619"/>
    </source>
</evidence>
<organism evidence="10">
    <name type="scientific">Aphanomyces stellatus</name>
    <dbReference type="NCBI Taxonomy" id="120398"/>
    <lineage>
        <taxon>Eukaryota</taxon>
        <taxon>Sar</taxon>
        <taxon>Stramenopiles</taxon>
        <taxon>Oomycota</taxon>
        <taxon>Saprolegniomycetes</taxon>
        <taxon>Saprolegniales</taxon>
        <taxon>Verrucalvaceae</taxon>
        <taxon>Aphanomyces</taxon>
    </lineage>
</organism>
<dbReference type="InterPro" id="IPR050131">
    <property type="entry name" value="Peptidase_S8_subtilisin-like"/>
</dbReference>
<feature type="active site" description="Charge relay system" evidence="7">
    <location>
        <position position="173"/>
    </location>
</feature>
<keyword evidence="4 7" id="KW-0720">Serine protease</keyword>
<dbReference type="Pfam" id="PF00082">
    <property type="entry name" value="Peptidase_S8"/>
    <property type="match status" value="1"/>
</dbReference>
<name>A0A6A4Y6C2_9STRA</name>
<protein>
    <recommendedName>
        <fullName evidence="6">subtilisin</fullName>
        <ecNumber evidence="6">3.4.21.62</ecNumber>
    </recommendedName>
</protein>
<feature type="domain" description="Peptidase S8/S53" evidence="9">
    <location>
        <begin position="164"/>
        <end position="400"/>
    </location>
</feature>
<evidence type="ECO:0000256" key="5">
    <source>
        <dbReference type="ARBA" id="ARBA00023529"/>
    </source>
</evidence>
<gene>
    <name evidence="10" type="ORF">As57867_017618</name>
</gene>